<name>A0A7T7MAC0_9ACTO</name>
<dbReference type="Proteomes" id="UP000595895">
    <property type="component" value="Chromosome"/>
</dbReference>
<gene>
    <name evidence="2" type="ORF">JG540_02295</name>
</gene>
<dbReference type="InterPro" id="IPR045402">
    <property type="entry name" value="GAP1-N2"/>
</dbReference>
<proteinExistence type="predicted"/>
<keyword evidence="3" id="KW-1185">Reference proteome</keyword>
<dbReference type="RefSeq" id="WP_200276687.1">
    <property type="nucleotide sequence ID" value="NZ_CP066802.1"/>
</dbReference>
<evidence type="ECO:0000259" key="1">
    <source>
        <dbReference type="Pfam" id="PF20013"/>
    </source>
</evidence>
<sequence length="906" mass="96858">MTAQVGSGQSAAALSQGLAQLLYSNVDRVVDGRSTSGWQTMEASASLGEEARKQLLSLVETNLKPVRDLPGFPTPEEVATAERRLVQSPADLGTVLVHTAPAGVDTTGRPNTVTHVLVLPPEAEPAVPTVSWWRSAGWVVPFGPEQVRQASLPEAAALRPGQAVTDDSVAAFIAAEPRAAVLSALADALEERLLARVNGQDWDGRASSVVVMGCDSTDEAALWVAALQWTCAPATTRLLGYSTLERVAGTGDLDRAATKRLDLVFAPHADLEAAARAGALVIDPAAPPTTPPRTNWGRLVSVVAQDLGSWMAGTQAVREILSLLRDHRRLSPAWPLAVAECCNPGLLGDLVGNGLSQVVERALVDCYPPELAEQPYLSQVISDRVLGSSTREPAEWWSRLEALPVYSQGNAVVAGLVEKYLETAARSRDWLLDTGREATAATRRLLRAWSAEPTQAARLRELLGTMLRTVEEQGPDPLVRLQLADRLLRDGLHLPADYVPELFNGLCTMLLNPQGRDLEQVLSLPLGSSTRWLIAQRVEEMLREEAQGRRLLVLPGHAGAPLAWVARGLPEVGPYLSMELCAAVLCGTVGTKALPAGVNHVDMLVGLVARCGLQVRFSEELTAELGQVLTPEQVRRLPASVPSRAELLGAVVLAHPQDPVSLELARAYLQEQRLSEQVLLSSVLPRVPVSTASCVVAWFCAAPVLAYAPQQVLAVSQNALVALSYLPQGLGAPQQAAVSRAQDKALSGLLLCLWAGLPVPQVPQWVSADLVRGLPQRLGAQEALLVPVGPAAVDRVLTPVAFRLFLVSRSGSKMPEDWQNWADQYRRQLEANEAASVVALRSQDEAAMAVCRAGVAILPAPERDRFVTAAVRAVNDPPGFSKWLSKNIASSAGGPAEGLRRLFGAH</sequence>
<dbReference type="KEGG" id="awe:JG540_02295"/>
<dbReference type="Pfam" id="PF20013">
    <property type="entry name" value="GAP1-N2"/>
    <property type="match status" value="1"/>
</dbReference>
<reference evidence="2 3" key="1">
    <citation type="submission" date="2020-12" db="EMBL/GenBank/DDBJ databases">
        <authorList>
            <person name="Zhou J."/>
        </authorList>
    </citation>
    <scope>NUCLEOTIDE SEQUENCE [LARGE SCALE GENOMIC DNA]</scope>
    <source>
        <strain evidence="2 3">CCUG 61299</strain>
    </source>
</reference>
<protein>
    <recommendedName>
        <fullName evidence="1">GTPase-associated protein 1 N-terminal domain-containing protein</fullName>
    </recommendedName>
</protein>
<feature type="domain" description="GTPase-associated protein 1 N-terminal" evidence="1">
    <location>
        <begin position="19"/>
        <end position="156"/>
    </location>
</feature>
<evidence type="ECO:0000313" key="3">
    <source>
        <dbReference type="Proteomes" id="UP000595895"/>
    </source>
</evidence>
<dbReference type="EMBL" id="CP066802">
    <property type="protein sequence ID" value="QQM67733.1"/>
    <property type="molecule type" value="Genomic_DNA"/>
</dbReference>
<organism evidence="2 3">
    <name type="scientific">Actinomyces weissii</name>
    <dbReference type="NCBI Taxonomy" id="675090"/>
    <lineage>
        <taxon>Bacteria</taxon>
        <taxon>Bacillati</taxon>
        <taxon>Actinomycetota</taxon>
        <taxon>Actinomycetes</taxon>
        <taxon>Actinomycetales</taxon>
        <taxon>Actinomycetaceae</taxon>
        <taxon>Actinomyces</taxon>
    </lineage>
</organism>
<dbReference type="AlphaFoldDB" id="A0A7T7MAC0"/>
<accession>A0A7T7MAC0</accession>
<evidence type="ECO:0000313" key="2">
    <source>
        <dbReference type="EMBL" id="QQM67733.1"/>
    </source>
</evidence>